<name>Q47V58_COLP3</name>
<evidence type="ECO:0000313" key="2">
    <source>
        <dbReference type="EMBL" id="AAZ27873.1"/>
    </source>
</evidence>
<dbReference type="EMBL" id="CP000083">
    <property type="protein sequence ID" value="AAZ27873.1"/>
    <property type="molecule type" value="Genomic_DNA"/>
</dbReference>
<evidence type="ECO:0000256" key="1">
    <source>
        <dbReference type="SAM" id="Phobius"/>
    </source>
</evidence>
<dbReference type="HOGENOM" id="CLU_3006421_0_0_6"/>
<feature type="transmembrane region" description="Helical" evidence="1">
    <location>
        <begin position="9"/>
        <end position="32"/>
    </location>
</feature>
<proteinExistence type="predicted"/>
<evidence type="ECO:0000313" key="3">
    <source>
        <dbReference type="Proteomes" id="UP000000547"/>
    </source>
</evidence>
<reference evidence="2" key="1">
    <citation type="journal article" date="2005" name="Proc. Natl. Acad. Sci. U.S.A.">
        <title>The psychrophilic lifestyle as revealed by the genome sequence of Colwellia psychrerythraea 34H through genomic and proteomic analyses.</title>
        <authorList>
            <person name="Methe B.A."/>
            <person name="Nelson K.E."/>
            <person name="Deming J.W."/>
            <person name="Momen B."/>
            <person name="Melamud E."/>
            <person name="Zhang X."/>
            <person name="Moult J."/>
            <person name="Madupu R."/>
            <person name="Nelson W.C."/>
            <person name="Dodson R.J."/>
            <person name="Brinkac L.M."/>
            <person name="Daugherty S.C."/>
            <person name="Durkin A.S."/>
            <person name="DeBoy R.T."/>
            <person name="Kolonay J.F."/>
            <person name="Sullivan S.A."/>
            <person name="Zhou L."/>
            <person name="Davidsen T.M."/>
            <person name="Wu M."/>
            <person name="Huston A.L."/>
            <person name="Lewis M."/>
            <person name="Weaver B."/>
            <person name="Weidman J.F."/>
            <person name="Khouri H."/>
            <person name="Utterback T.R."/>
            <person name="Feldblyum T.V."/>
            <person name="Fraser C.M."/>
        </authorList>
    </citation>
    <scope>NUCLEOTIDE SEQUENCE [LARGE SCALE GENOMIC DNA]</scope>
    <source>
        <strain evidence="2">34H</strain>
    </source>
</reference>
<dbReference type="Proteomes" id="UP000000547">
    <property type="component" value="Chromosome"/>
</dbReference>
<protein>
    <submittedName>
        <fullName evidence="2">Uncharacterized protein</fullName>
    </submittedName>
</protein>
<dbReference type="KEGG" id="cps:CPS_4670"/>
<accession>Q47V58</accession>
<organism evidence="2 3">
    <name type="scientific">Colwellia psychrerythraea (strain 34H / ATCC BAA-681)</name>
    <name type="common">Vibrio psychroerythus</name>
    <dbReference type="NCBI Taxonomy" id="167879"/>
    <lineage>
        <taxon>Bacteria</taxon>
        <taxon>Pseudomonadati</taxon>
        <taxon>Pseudomonadota</taxon>
        <taxon>Gammaproteobacteria</taxon>
        <taxon>Alteromonadales</taxon>
        <taxon>Colwelliaceae</taxon>
        <taxon>Colwellia</taxon>
    </lineage>
</organism>
<keyword evidence="1" id="KW-0812">Transmembrane</keyword>
<keyword evidence="1" id="KW-0472">Membrane</keyword>
<dbReference type="AlphaFoldDB" id="Q47V58"/>
<keyword evidence="1" id="KW-1133">Transmembrane helix</keyword>
<sequence length="56" mass="6871">MQMRPVKQALLLLVIYFSFSWFIPCFCLLFTYKIYCKTQNDIVMLNIFFKFLFIET</sequence>
<gene>
    <name evidence="2" type="ordered locus">CPS_4670</name>
</gene>